<dbReference type="Pfam" id="PF00005">
    <property type="entry name" value="ABC_tran"/>
    <property type="match status" value="1"/>
</dbReference>
<dbReference type="InterPro" id="IPR050093">
    <property type="entry name" value="ABC_SmlMolc_Importer"/>
</dbReference>
<comment type="subunit">
    <text evidence="8">The complex is composed of two ATP-binding proteins (PotA), two transmembrane proteins (PotB and PotC) and a solute-binding protein (PotD).</text>
</comment>
<dbReference type="InterPro" id="IPR003439">
    <property type="entry name" value="ABC_transporter-like_ATP-bd"/>
</dbReference>
<sequence>MAQTVMQNQRSVTSFQPLDVELRNVFKFFNQEPAVHGVDLDVRQGEFFSILGPSGCGKTTTLRLIAGFERVDAGKLLIRGQSMSNVPPYRRPVNTVFQSYALFNHLNVWDNIAFGLRLQKLTKSEIDSRVIEALKLVKMESLRSRLPSQLSGGQQQRVALARALVNRPAVLLLDEPLGALDLKLRKEMQVELSNLHKDLGLTFVMVTHDQEEALCLSDRIAVMNQGKIEQIGTPSQIYEHPQTPFVADFIGDTNLFSGEITTVDPEWVKILTKTGLTIVTARSENTPTELLQPVVISVRPEKIQISLYQPNLPTNCFEGRLVNVMYLGTHVNYVVELVNGININVLQPNTFGSLPDRDTPIYIWWAETDCIAISQESRTKIS</sequence>
<dbReference type="SUPFAM" id="SSF52540">
    <property type="entry name" value="P-loop containing nucleoside triphosphate hydrolases"/>
    <property type="match status" value="1"/>
</dbReference>
<comment type="caution">
    <text evidence="10">The sequence shown here is derived from an EMBL/GenBank/DDBJ whole genome shotgun (WGS) entry which is preliminary data.</text>
</comment>
<keyword evidence="11" id="KW-1185">Reference proteome</keyword>
<feature type="domain" description="ABC transporter" evidence="9">
    <location>
        <begin position="20"/>
        <end position="250"/>
    </location>
</feature>
<dbReference type="InterPro" id="IPR008995">
    <property type="entry name" value="Mo/tungstate-bd_C_term_dom"/>
</dbReference>
<dbReference type="PROSITE" id="PS50893">
    <property type="entry name" value="ABC_TRANSPORTER_2"/>
    <property type="match status" value="1"/>
</dbReference>
<evidence type="ECO:0000259" key="9">
    <source>
        <dbReference type="PROSITE" id="PS50893"/>
    </source>
</evidence>
<gene>
    <name evidence="8 10" type="primary">potA</name>
    <name evidence="10" type="ORF">DSM107003_05850</name>
</gene>
<keyword evidence="2 8" id="KW-0813">Transport</keyword>
<dbReference type="GO" id="GO:0015594">
    <property type="term" value="F:ABC-type putrescine transporter activity"/>
    <property type="evidence" value="ECO:0007669"/>
    <property type="project" value="InterPro"/>
</dbReference>
<comment type="function">
    <text evidence="8">Part of the ABC transporter complex PotABCD involved in spermidine/putrescine import. Responsible for energy coupling to the transport system.</text>
</comment>
<keyword evidence="7 8" id="KW-0472">Membrane</keyword>
<dbReference type="FunFam" id="3.40.50.300:FF:000133">
    <property type="entry name" value="Spermidine/putrescine import ATP-binding protein PotA"/>
    <property type="match status" value="1"/>
</dbReference>
<evidence type="ECO:0000313" key="10">
    <source>
        <dbReference type="EMBL" id="RUT00002.1"/>
    </source>
</evidence>
<dbReference type="GO" id="GO:0043190">
    <property type="term" value="C:ATP-binding cassette (ABC) transporter complex"/>
    <property type="evidence" value="ECO:0007669"/>
    <property type="project" value="InterPro"/>
</dbReference>
<dbReference type="SUPFAM" id="SSF50331">
    <property type="entry name" value="MOP-like"/>
    <property type="match status" value="1"/>
</dbReference>
<dbReference type="OrthoDB" id="9802264at2"/>
<evidence type="ECO:0000256" key="8">
    <source>
        <dbReference type="RuleBase" id="RU364083"/>
    </source>
</evidence>
<keyword evidence="4 8" id="KW-0547">Nucleotide-binding</keyword>
<reference evidence="10 11" key="1">
    <citation type="journal article" date="2019" name="Genome Biol. Evol.">
        <title>Day and night: Metabolic profiles and evolutionary relationships of six axenic non-marine cyanobacteria.</title>
        <authorList>
            <person name="Will S.E."/>
            <person name="Henke P."/>
            <person name="Boedeker C."/>
            <person name="Huang S."/>
            <person name="Brinkmann H."/>
            <person name="Rohde M."/>
            <person name="Jarek M."/>
            <person name="Friedl T."/>
            <person name="Seufert S."/>
            <person name="Schumacher M."/>
            <person name="Overmann J."/>
            <person name="Neumann-Schaal M."/>
            <person name="Petersen J."/>
        </authorList>
    </citation>
    <scope>NUCLEOTIDE SEQUENCE [LARGE SCALE GENOMIC DNA]</scope>
    <source>
        <strain evidence="10 11">SAG 1403-4b</strain>
    </source>
</reference>
<accession>A0A433V1N6</accession>
<keyword evidence="5 8" id="KW-0067">ATP-binding</keyword>
<protein>
    <recommendedName>
        <fullName evidence="8">Spermidine/putrescine import ATP-binding protein PotA</fullName>
        <ecNumber evidence="8">7.6.2.11</ecNumber>
    </recommendedName>
</protein>
<comment type="subcellular location">
    <subcellularLocation>
        <location evidence="1">Cell inner membrane</location>
        <topology evidence="1">Peripheral membrane protein</topology>
    </subcellularLocation>
</comment>
<dbReference type="CDD" id="cd03300">
    <property type="entry name" value="ABC_PotA_N"/>
    <property type="match status" value="1"/>
</dbReference>
<dbReference type="AlphaFoldDB" id="A0A433V1N6"/>
<dbReference type="InterPro" id="IPR005893">
    <property type="entry name" value="PotA-like"/>
</dbReference>
<dbReference type="EC" id="7.6.2.11" evidence="8"/>
<dbReference type="InterPro" id="IPR013611">
    <property type="entry name" value="Transp-assoc_OB_typ2"/>
</dbReference>
<evidence type="ECO:0000256" key="6">
    <source>
        <dbReference type="ARBA" id="ARBA00022967"/>
    </source>
</evidence>
<dbReference type="InterPro" id="IPR017879">
    <property type="entry name" value="PotA_ATP-bd"/>
</dbReference>
<dbReference type="PROSITE" id="PS00211">
    <property type="entry name" value="ABC_TRANSPORTER_1"/>
    <property type="match status" value="1"/>
</dbReference>
<dbReference type="Proteomes" id="UP000276103">
    <property type="component" value="Unassembled WGS sequence"/>
</dbReference>
<dbReference type="InterPro" id="IPR027417">
    <property type="entry name" value="P-loop_NTPase"/>
</dbReference>
<dbReference type="PANTHER" id="PTHR42781">
    <property type="entry name" value="SPERMIDINE/PUTRESCINE IMPORT ATP-BINDING PROTEIN POTA"/>
    <property type="match status" value="1"/>
</dbReference>
<dbReference type="SMART" id="SM00382">
    <property type="entry name" value="AAA"/>
    <property type="match status" value="1"/>
</dbReference>
<evidence type="ECO:0000256" key="4">
    <source>
        <dbReference type="ARBA" id="ARBA00022741"/>
    </source>
</evidence>
<evidence type="ECO:0000256" key="1">
    <source>
        <dbReference type="ARBA" id="ARBA00004417"/>
    </source>
</evidence>
<dbReference type="EMBL" id="RSCM01000001">
    <property type="protein sequence ID" value="RUT00002.1"/>
    <property type="molecule type" value="Genomic_DNA"/>
</dbReference>
<keyword evidence="6 8" id="KW-1278">Translocase</keyword>
<comment type="similarity">
    <text evidence="8">Belongs to the ABC transporter superfamily. Spermidine/putrescine importer (TC 3.A.1.11.1) family.</text>
</comment>
<evidence type="ECO:0000256" key="7">
    <source>
        <dbReference type="ARBA" id="ARBA00023136"/>
    </source>
</evidence>
<evidence type="ECO:0000313" key="11">
    <source>
        <dbReference type="Proteomes" id="UP000276103"/>
    </source>
</evidence>
<dbReference type="Gene3D" id="2.40.50.100">
    <property type="match status" value="1"/>
</dbReference>
<evidence type="ECO:0000256" key="3">
    <source>
        <dbReference type="ARBA" id="ARBA00022475"/>
    </source>
</evidence>
<keyword evidence="3 8" id="KW-1003">Cell membrane</keyword>
<dbReference type="NCBIfam" id="TIGR01187">
    <property type="entry name" value="potA"/>
    <property type="match status" value="1"/>
</dbReference>
<evidence type="ECO:0000256" key="2">
    <source>
        <dbReference type="ARBA" id="ARBA00022448"/>
    </source>
</evidence>
<dbReference type="InterPro" id="IPR003593">
    <property type="entry name" value="AAA+_ATPase"/>
</dbReference>
<dbReference type="Pfam" id="PF08402">
    <property type="entry name" value="TOBE_2"/>
    <property type="match status" value="1"/>
</dbReference>
<dbReference type="PANTHER" id="PTHR42781:SF4">
    <property type="entry name" value="SPERMIDINE_PUTRESCINE IMPORT ATP-BINDING PROTEIN POTA"/>
    <property type="match status" value="1"/>
</dbReference>
<dbReference type="GO" id="GO:0016887">
    <property type="term" value="F:ATP hydrolysis activity"/>
    <property type="evidence" value="ECO:0007669"/>
    <property type="project" value="InterPro"/>
</dbReference>
<name>A0A433V1N6_ANAVA</name>
<comment type="catalytic activity">
    <reaction evidence="8">
        <text>ATP + H2O + polyamine-[polyamine-binding protein]Side 1 = ADP + phosphate + polyamineSide 2 + [polyamine-binding protein]Side 1.</text>
        <dbReference type="EC" id="7.6.2.11"/>
    </reaction>
</comment>
<evidence type="ECO:0000256" key="5">
    <source>
        <dbReference type="ARBA" id="ARBA00022840"/>
    </source>
</evidence>
<dbReference type="GO" id="GO:0005524">
    <property type="term" value="F:ATP binding"/>
    <property type="evidence" value="ECO:0007669"/>
    <property type="project" value="UniProtKB-KW"/>
</dbReference>
<dbReference type="RefSeq" id="WP_127052140.1">
    <property type="nucleotide sequence ID" value="NZ_RSCM01000001.1"/>
</dbReference>
<organism evidence="10 11">
    <name type="scientific">Trichormus variabilis SAG 1403-4b</name>
    <dbReference type="NCBI Taxonomy" id="447716"/>
    <lineage>
        <taxon>Bacteria</taxon>
        <taxon>Bacillati</taxon>
        <taxon>Cyanobacteriota</taxon>
        <taxon>Cyanophyceae</taxon>
        <taxon>Nostocales</taxon>
        <taxon>Nostocaceae</taxon>
        <taxon>Trichormus</taxon>
    </lineage>
</organism>
<dbReference type="Gene3D" id="3.40.50.300">
    <property type="entry name" value="P-loop containing nucleotide triphosphate hydrolases"/>
    <property type="match status" value="1"/>
</dbReference>
<proteinExistence type="inferred from homology"/>
<dbReference type="InterPro" id="IPR017871">
    <property type="entry name" value="ABC_transporter-like_CS"/>
</dbReference>